<dbReference type="Pfam" id="PF00109">
    <property type="entry name" value="ketoacyl-synt"/>
    <property type="match status" value="1"/>
</dbReference>
<dbReference type="InterPro" id="IPR000794">
    <property type="entry name" value="Beta-ketoacyl_synthase"/>
</dbReference>
<organism evidence="5 6">
    <name type="scientific">Catenuloplanes indicus</name>
    <dbReference type="NCBI Taxonomy" id="137267"/>
    <lineage>
        <taxon>Bacteria</taxon>
        <taxon>Bacillati</taxon>
        <taxon>Actinomycetota</taxon>
        <taxon>Actinomycetes</taxon>
        <taxon>Micromonosporales</taxon>
        <taxon>Micromonosporaceae</taxon>
        <taxon>Catenuloplanes</taxon>
    </lineage>
</organism>
<dbReference type="RefSeq" id="WP_307234874.1">
    <property type="nucleotide sequence ID" value="NZ_JAUSUZ010000001.1"/>
</dbReference>
<proteinExistence type="inferred from homology"/>
<dbReference type="Gene3D" id="3.40.47.10">
    <property type="match status" value="1"/>
</dbReference>
<evidence type="ECO:0000313" key="6">
    <source>
        <dbReference type="Proteomes" id="UP001240236"/>
    </source>
</evidence>
<comment type="similarity">
    <text evidence="1 3">Belongs to the thiolase-like superfamily. Beta-ketoacyl-ACP synthases family.</text>
</comment>
<keyword evidence="5" id="KW-0012">Acyltransferase</keyword>
<name>A0AAE3VUE0_9ACTN</name>
<keyword evidence="2 3" id="KW-0808">Transferase</keyword>
<evidence type="ECO:0000256" key="2">
    <source>
        <dbReference type="ARBA" id="ARBA00022679"/>
    </source>
</evidence>
<dbReference type="EMBL" id="JAUSUZ010000001">
    <property type="protein sequence ID" value="MDQ0363896.1"/>
    <property type="molecule type" value="Genomic_DNA"/>
</dbReference>
<dbReference type="InterPro" id="IPR014031">
    <property type="entry name" value="Ketoacyl_synth_C"/>
</dbReference>
<dbReference type="InterPro" id="IPR014030">
    <property type="entry name" value="Ketoacyl_synth_N"/>
</dbReference>
<evidence type="ECO:0000256" key="3">
    <source>
        <dbReference type="RuleBase" id="RU003694"/>
    </source>
</evidence>
<protein>
    <submittedName>
        <fullName evidence="5">3-oxoacyl-[acyl-carrier-protein] synthase II</fullName>
        <ecNumber evidence="5">2.3.1.179</ecNumber>
    </submittedName>
</protein>
<dbReference type="SUPFAM" id="SSF53901">
    <property type="entry name" value="Thiolase-like"/>
    <property type="match status" value="1"/>
</dbReference>
<reference evidence="5 6" key="1">
    <citation type="submission" date="2023-07" db="EMBL/GenBank/DDBJ databases">
        <title>Sequencing the genomes of 1000 actinobacteria strains.</title>
        <authorList>
            <person name="Klenk H.-P."/>
        </authorList>
    </citation>
    <scope>NUCLEOTIDE SEQUENCE [LARGE SCALE GENOMIC DNA]</scope>
    <source>
        <strain evidence="5 6">DSM 44709</strain>
    </source>
</reference>
<dbReference type="AlphaFoldDB" id="A0AAE3VUE0"/>
<dbReference type="PROSITE" id="PS52004">
    <property type="entry name" value="KS3_2"/>
    <property type="match status" value="1"/>
</dbReference>
<sequence>MTDVLVTGIGAVSACGAGAPRLWRAMSAAEVRLPDRADDPLAHMDLPMIYRVPGHDDAGLGRASSLAVRAAREAVGDAGLSGTGARTGVVMGSCMGDADVVERAGDLPGPRPFGQPFPVAARVGARFGAHGPNISVAAACAAGGFAIGIAADLIRTGEADVVLAGGADGYSRVALACFNRLGAVDPVRCRPFDARRAGTVFGEGAGVLVLERGDHARARGATAYGRVAESGWSCDAFHPTAPDPAGTQIVRAMRAALGPAPAPVGCVIPHGTGTRHNDLVESQALHTVFDGGPPPLYSVKALLGHTGGAAAALAACAAALILRAGRIPPNVPVEHPDPDCPVDLPGGERPLTDGRVLVNAYAFGGSNASLLIETAS</sequence>
<dbReference type="Proteomes" id="UP001240236">
    <property type="component" value="Unassembled WGS sequence"/>
</dbReference>
<keyword evidence="6" id="KW-1185">Reference proteome</keyword>
<dbReference type="EC" id="2.3.1.179" evidence="5"/>
<dbReference type="InterPro" id="IPR016039">
    <property type="entry name" value="Thiolase-like"/>
</dbReference>
<evidence type="ECO:0000313" key="5">
    <source>
        <dbReference type="EMBL" id="MDQ0363896.1"/>
    </source>
</evidence>
<dbReference type="SMART" id="SM00825">
    <property type="entry name" value="PKS_KS"/>
    <property type="match status" value="1"/>
</dbReference>
<dbReference type="InterPro" id="IPR018201">
    <property type="entry name" value="Ketoacyl_synth_AS"/>
</dbReference>
<gene>
    <name evidence="5" type="ORF">J2S42_000565</name>
</gene>
<comment type="caution">
    <text evidence="5">The sequence shown here is derived from an EMBL/GenBank/DDBJ whole genome shotgun (WGS) entry which is preliminary data.</text>
</comment>
<dbReference type="PROSITE" id="PS00606">
    <property type="entry name" value="KS3_1"/>
    <property type="match status" value="1"/>
</dbReference>
<dbReference type="Pfam" id="PF02801">
    <property type="entry name" value="Ketoacyl-synt_C"/>
    <property type="match status" value="1"/>
</dbReference>
<dbReference type="GO" id="GO:0006633">
    <property type="term" value="P:fatty acid biosynthetic process"/>
    <property type="evidence" value="ECO:0007669"/>
    <property type="project" value="InterPro"/>
</dbReference>
<dbReference type="PANTHER" id="PTHR11712:SF336">
    <property type="entry name" value="3-OXOACYL-[ACYL-CARRIER-PROTEIN] SYNTHASE, MITOCHONDRIAL"/>
    <property type="match status" value="1"/>
</dbReference>
<evidence type="ECO:0000259" key="4">
    <source>
        <dbReference type="PROSITE" id="PS52004"/>
    </source>
</evidence>
<evidence type="ECO:0000256" key="1">
    <source>
        <dbReference type="ARBA" id="ARBA00008467"/>
    </source>
</evidence>
<accession>A0AAE3VUE0</accession>
<feature type="domain" description="Ketosynthase family 3 (KS3)" evidence="4">
    <location>
        <begin position="1"/>
        <end position="374"/>
    </location>
</feature>
<dbReference type="InterPro" id="IPR020841">
    <property type="entry name" value="PKS_Beta-ketoAc_synthase_dom"/>
</dbReference>
<dbReference type="PANTHER" id="PTHR11712">
    <property type="entry name" value="POLYKETIDE SYNTHASE-RELATED"/>
    <property type="match status" value="1"/>
</dbReference>
<dbReference type="GO" id="GO:0004315">
    <property type="term" value="F:3-oxoacyl-[acyl-carrier-protein] synthase activity"/>
    <property type="evidence" value="ECO:0007669"/>
    <property type="project" value="UniProtKB-EC"/>
</dbReference>